<protein>
    <submittedName>
        <fullName evidence="2">Uncharacterized protein</fullName>
    </submittedName>
</protein>
<sequence length="364" mass="40546">MPALRSNLPASNNSSSIGDAEDPTDTLLAKHGRLITRLDEMFWSPSDALLLVKKIQRMDAEAVLRMRESADAGKQRILVISDKIRELQPNLAESLCQSGRLGTVAFRDAKSRLAIGQSNGRSEDMRKVRDEMAKWTDCKWNPPLGDKETRGLYHPQCAVLLSDHRTNISNTVEMEQFRAFGLPAMEASYWERFMYLDGEIDPDNRAKGLLRSKLLIKSAKCVLLSPNASHAAEQIGARGRSGHSRGLIGIAKAYSITEINPAFIAYICVVTRHCLTSDEHFAEVCAGFNYVELYNQVREFLEDPKYDRWSKELLEWWNEQVFAGIRLGGVGSSALGRTHGTLSMLSAQLEVQGLDIGNGNTDTT</sequence>
<dbReference type="EMBL" id="CAJMWW010000005">
    <property type="protein sequence ID" value="CAE6396209.1"/>
    <property type="molecule type" value="Genomic_DNA"/>
</dbReference>
<dbReference type="AlphaFoldDB" id="A0A8H3A1L9"/>
<gene>
    <name evidence="2" type="ORF">RDB_LOCUS2492</name>
</gene>
<dbReference type="Pfam" id="PF20414">
    <property type="entry name" value="DUF6698"/>
    <property type="match status" value="1"/>
</dbReference>
<name>A0A8H3A1L9_9AGAM</name>
<dbReference type="InterPro" id="IPR046521">
    <property type="entry name" value="DUF6698"/>
</dbReference>
<reference evidence="2" key="1">
    <citation type="submission" date="2021-01" db="EMBL/GenBank/DDBJ databases">
        <authorList>
            <person name="Kaushik A."/>
        </authorList>
    </citation>
    <scope>NUCLEOTIDE SEQUENCE</scope>
    <source>
        <strain evidence="2">AG3-T5</strain>
    </source>
</reference>
<organism evidence="2 3">
    <name type="scientific">Rhizoctonia solani</name>
    <dbReference type="NCBI Taxonomy" id="456999"/>
    <lineage>
        <taxon>Eukaryota</taxon>
        <taxon>Fungi</taxon>
        <taxon>Dikarya</taxon>
        <taxon>Basidiomycota</taxon>
        <taxon>Agaricomycotina</taxon>
        <taxon>Agaricomycetes</taxon>
        <taxon>Cantharellales</taxon>
        <taxon>Ceratobasidiaceae</taxon>
        <taxon>Rhizoctonia</taxon>
    </lineage>
</organism>
<dbReference type="Proteomes" id="UP000663841">
    <property type="component" value="Unassembled WGS sequence"/>
</dbReference>
<feature type="compositionally biased region" description="Polar residues" evidence="1">
    <location>
        <begin position="8"/>
        <end position="17"/>
    </location>
</feature>
<evidence type="ECO:0000313" key="3">
    <source>
        <dbReference type="Proteomes" id="UP000663841"/>
    </source>
</evidence>
<accession>A0A8H3A1L9</accession>
<proteinExistence type="predicted"/>
<evidence type="ECO:0000313" key="2">
    <source>
        <dbReference type="EMBL" id="CAE6396209.1"/>
    </source>
</evidence>
<evidence type="ECO:0000256" key="1">
    <source>
        <dbReference type="SAM" id="MobiDB-lite"/>
    </source>
</evidence>
<feature type="region of interest" description="Disordered" evidence="1">
    <location>
        <begin position="1"/>
        <end position="24"/>
    </location>
</feature>
<comment type="caution">
    <text evidence="2">The sequence shown here is derived from an EMBL/GenBank/DDBJ whole genome shotgun (WGS) entry which is preliminary data.</text>
</comment>